<reference evidence="5" key="1">
    <citation type="journal article" date="2022" name="Int. J. Mol. Sci.">
        <title>Draft Genome of Tanacetum Coccineum: Genomic Comparison of Closely Related Tanacetum-Family Plants.</title>
        <authorList>
            <person name="Yamashiro T."/>
            <person name="Shiraishi A."/>
            <person name="Nakayama K."/>
            <person name="Satake H."/>
        </authorList>
    </citation>
    <scope>NUCLEOTIDE SEQUENCE</scope>
</reference>
<protein>
    <submittedName>
        <fullName evidence="5">RNA-directed DNA polymerase</fullName>
    </submittedName>
</protein>
<keyword evidence="1" id="KW-0479">Metal-binding</keyword>
<evidence type="ECO:0000256" key="1">
    <source>
        <dbReference type="ARBA" id="ARBA00022723"/>
    </source>
</evidence>
<keyword evidence="2" id="KW-0378">Hydrolase</keyword>
<gene>
    <name evidence="5" type="ORF">Tco_1020082</name>
</gene>
<evidence type="ECO:0000313" key="5">
    <source>
        <dbReference type="EMBL" id="GJT68602.1"/>
    </source>
</evidence>
<proteinExistence type="predicted"/>
<dbReference type="PROSITE" id="PS50994">
    <property type="entry name" value="INTEGRASE"/>
    <property type="match status" value="1"/>
</dbReference>
<keyword evidence="5" id="KW-0695">RNA-directed DNA polymerase</keyword>
<reference evidence="5" key="2">
    <citation type="submission" date="2022-01" db="EMBL/GenBank/DDBJ databases">
        <authorList>
            <person name="Yamashiro T."/>
            <person name="Shiraishi A."/>
            <person name="Satake H."/>
            <person name="Nakayama K."/>
        </authorList>
    </citation>
    <scope>NUCLEOTIDE SEQUENCE</scope>
</reference>
<dbReference type="SUPFAM" id="SSF56672">
    <property type="entry name" value="DNA/RNA polymerases"/>
    <property type="match status" value="1"/>
</dbReference>
<dbReference type="Gene3D" id="3.30.420.10">
    <property type="entry name" value="Ribonuclease H-like superfamily/Ribonuclease H"/>
    <property type="match status" value="1"/>
</dbReference>
<keyword evidence="6" id="KW-1185">Reference proteome</keyword>
<dbReference type="PANTHER" id="PTHR42648">
    <property type="entry name" value="TRANSPOSASE, PUTATIVE-RELATED"/>
    <property type="match status" value="1"/>
</dbReference>
<dbReference type="GO" id="GO:0003964">
    <property type="term" value="F:RNA-directed DNA polymerase activity"/>
    <property type="evidence" value="ECO:0007669"/>
    <property type="project" value="UniProtKB-KW"/>
</dbReference>
<dbReference type="Pfam" id="PF25597">
    <property type="entry name" value="SH3_retrovirus"/>
    <property type="match status" value="1"/>
</dbReference>
<evidence type="ECO:0000259" key="4">
    <source>
        <dbReference type="PROSITE" id="PS50994"/>
    </source>
</evidence>
<dbReference type="PANTHER" id="PTHR42648:SF31">
    <property type="entry name" value="RNA-DIRECTED DNA POLYMERASE"/>
    <property type="match status" value="1"/>
</dbReference>
<dbReference type="Pfam" id="PF00665">
    <property type="entry name" value="rve"/>
    <property type="match status" value="1"/>
</dbReference>
<dbReference type="Pfam" id="PF07727">
    <property type="entry name" value="RVT_2"/>
    <property type="match status" value="1"/>
</dbReference>
<keyword evidence="5" id="KW-0808">Transferase</keyword>
<feature type="compositionally biased region" description="Basic and acidic residues" evidence="3">
    <location>
        <begin position="399"/>
        <end position="410"/>
    </location>
</feature>
<dbReference type="InterPro" id="IPR039537">
    <property type="entry name" value="Retrotran_Ty1/copia-like"/>
</dbReference>
<dbReference type="InterPro" id="IPR043502">
    <property type="entry name" value="DNA/RNA_pol_sf"/>
</dbReference>
<feature type="domain" description="Integrase catalytic" evidence="4">
    <location>
        <begin position="80"/>
        <end position="255"/>
    </location>
</feature>
<name>A0ABQ5G192_9ASTR</name>
<sequence length="836" mass="96110">MYVHKVARDSKLIIAFDELKCYILNQDLKAGKVLGTDRQFGGLYYFDGNQVLNVLRPNLLFENDKSDVMCDICQRAKQTREPFPLSDHVFTKIGELVHLDLWGPYKVTSRDGFRYFLTIVDDFSRVVWVFLLKNKTEVFDSITVFYKLIDTQFNKKIKIFRSDNGTIFVNHKFTALCESHGIIHQTSCSYTPQQNGIVERKHKHLLNVAKSLLFQGGLPLNMWTECILTATYLTNRLSSSVLNEKSPFELLYKKLPSLKHLRSFSCLAYATILNSSDKFGSRSEKRVLIGYSNYKKGYKLFSRDQKQIVFSMDVKFFKDIFSFKQKIDMADEPSVPGLNNLNFFNFDYLNDHSYIPNDEERSDPNPNRYDTPYPHSGGIFEPLNESEGRHSQGSKVVAIKKERSANHEDNQNIISEGNGPLFSSQNDQDISETQNLKRSSRPSVFPKNYNDFVVESKDLVDLPKGRKAIGSKWVWKIKYKSDGEIKIYKARLVAKSFNQMEGIDFDETFSPVVKIVTVSCFINLAVQNDWTLYQMDVNNAFLYDDLNETVYMALPPGYFSKDKIRVCKLNKSLYWLKQAPRQWNAKLTSALIECGFMQSKSDYSLFTKKFGDTFIALLVYVDDIIIAGNNVHEINKFKQFLKTKFMIKDLRKMKYFLGIEVLETSSGVCLNQRKYCLKLIDEFGLLASKPSYIPMLTNISLSSKPKHDDPLLENVTDYQKLIGKLIYLTTTRPDIAYTVFCLSQFMHKPLKSHLKTPLKVIRYLKGCQGKDINVVKTSVSGTVLKAYTDANWARCTNTRSLCLWLTLGSSFLKLKDGGLKLSSPNFQLKAIKGRRL</sequence>
<comment type="caution">
    <text evidence="5">The sequence shown here is derived from an EMBL/GenBank/DDBJ whole genome shotgun (WGS) entry which is preliminary data.</text>
</comment>
<accession>A0ABQ5G192</accession>
<dbReference type="InterPro" id="IPR013103">
    <property type="entry name" value="RVT_2"/>
</dbReference>
<evidence type="ECO:0000313" key="6">
    <source>
        <dbReference type="Proteomes" id="UP001151760"/>
    </source>
</evidence>
<dbReference type="InterPro" id="IPR012337">
    <property type="entry name" value="RNaseH-like_sf"/>
</dbReference>
<feature type="compositionally biased region" description="Polar residues" evidence="3">
    <location>
        <begin position="411"/>
        <end position="437"/>
    </location>
</feature>
<dbReference type="Proteomes" id="UP001151760">
    <property type="component" value="Unassembled WGS sequence"/>
</dbReference>
<dbReference type="EMBL" id="BQNB010017914">
    <property type="protein sequence ID" value="GJT68602.1"/>
    <property type="molecule type" value="Genomic_DNA"/>
</dbReference>
<dbReference type="InterPro" id="IPR036397">
    <property type="entry name" value="RNaseH_sf"/>
</dbReference>
<organism evidence="5 6">
    <name type="scientific">Tanacetum coccineum</name>
    <dbReference type="NCBI Taxonomy" id="301880"/>
    <lineage>
        <taxon>Eukaryota</taxon>
        <taxon>Viridiplantae</taxon>
        <taxon>Streptophyta</taxon>
        <taxon>Embryophyta</taxon>
        <taxon>Tracheophyta</taxon>
        <taxon>Spermatophyta</taxon>
        <taxon>Magnoliopsida</taxon>
        <taxon>eudicotyledons</taxon>
        <taxon>Gunneridae</taxon>
        <taxon>Pentapetalae</taxon>
        <taxon>asterids</taxon>
        <taxon>campanulids</taxon>
        <taxon>Asterales</taxon>
        <taxon>Asteraceae</taxon>
        <taxon>Asteroideae</taxon>
        <taxon>Anthemideae</taxon>
        <taxon>Anthemidinae</taxon>
        <taxon>Tanacetum</taxon>
    </lineage>
</organism>
<feature type="region of interest" description="Disordered" evidence="3">
    <location>
        <begin position="355"/>
        <end position="442"/>
    </location>
</feature>
<dbReference type="InterPro" id="IPR057670">
    <property type="entry name" value="SH3_retrovirus"/>
</dbReference>
<dbReference type="SUPFAM" id="SSF53098">
    <property type="entry name" value="Ribonuclease H-like"/>
    <property type="match status" value="1"/>
</dbReference>
<keyword evidence="5" id="KW-0548">Nucleotidyltransferase</keyword>
<evidence type="ECO:0000256" key="2">
    <source>
        <dbReference type="ARBA" id="ARBA00022801"/>
    </source>
</evidence>
<dbReference type="InterPro" id="IPR001584">
    <property type="entry name" value="Integrase_cat-core"/>
</dbReference>
<evidence type="ECO:0000256" key="3">
    <source>
        <dbReference type="SAM" id="MobiDB-lite"/>
    </source>
</evidence>